<protein>
    <submittedName>
        <fullName evidence="12">Glutamate receptor ionotropic, kainate 1</fullName>
    </submittedName>
</protein>
<evidence type="ECO:0000256" key="5">
    <source>
        <dbReference type="ARBA" id="ARBA00023065"/>
    </source>
</evidence>
<keyword evidence="13" id="KW-1185">Reference proteome</keyword>
<evidence type="ECO:0000313" key="12">
    <source>
        <dbReference type="EMBL" id="GFU01868.1"/>
    </source>
</evidence>
<comment type="caution">
    <text evidence="12">The sequence shown here is derived from an EMBL/GenBank/DDBJ whole genome shotgun (WGS) entry which is preliminary data.</text>
</comment>
<evidence type="ECO:0000256" key="8">
    <source>
        <dbReference type="ARBA" id="ARBA00023180"/>
    </source>
</evidence>
<proteinExistence type="predicted"/>
<evidence type="ECO:0000256" key="2">
    <source>
        <dbReference type="ARBA" id="ARBA00022448"/>
    </source>
</evidence>
<dbReference type="FunFam" id="3.40.190.10:FF:000210">
    <property type="entry name" value="Glutamate receptor ionotropic, kainate 1"/>
    <property type="match status" value="1"/>
</dbReference>
<keyword evidence="8" id="KW-0325">Glycoprotein</keyword>
<evidence type="ECO:0000256" key="4">
    <source>
        <dbReference type="ARBA" id="ARBA00022989"/>
    </source>
</evidence>
<dbReference type="InterPro" id="IPR019594">
    <property type="entry name" value="Glu/Gly-bd"/>
</dbReference>
<sequence length="96" mass="10956">MNFHQKSDGGRDDALVLLKNTTLRVTTIINSPYIMKKVPEEDYTGNDRFEGYCKDLLEKLSEKFGFKFVINPVKDGKYGAFKDGAWNGMVGELLRM</sequence>
<name>A0A8X6U810_NEPPI</name>
<evidence type="ECO:0000256" key="3">
    <source>
        <dbReference type="ARBA" id="ARBA00022692"/>
    </source>
</evidence>
<keyword evidence="5" id="KW-0406">Ion transport</keyword>
<dbReference type="EMBL" id="BMAW01123114">
    <property type="protein sequence ID" value="GFU01868.1"/>
    <property type="molecule type" value="Genomic_DNA"/>
</dbReference>
<evidence type="ECO:0000256" key="1">
    <source>
        <dbReference type="ARBA" id="ARBA00004141"/>
    </source>
</evidence>
<dbReference type="SUPFAM" id="SSF53850">
    <property type="entry name" value="Periplasmic binding protein-like II"/>
    <property type="match status" value="1"/>
</dbReference>
<organism evidence="12 13">
    <name type="scientific">Nephila pilipes</name>
    <name type="common">Giant wood spider</name>
    <name type="synonym">Nephila maculata</name>
    <dbReference type="NCBI Taxonomy" id="299642"/>
    <lineage>
        <taxon>Eukaryota</taxon>
        <taxon>Metazoa</taxon>
        <taxon>Ecdysozoa</taxon>
        <taxon>Arthropoda</taxon>
        <taxon>Chelicerata</taxon>
        <taxon>Arachnida</taxon>
        <taxon>Araneae</taxon>
        <taxon>Araneomorphae</taxon>
        <taxon>Entelegynae</taxon>
        <taxon>Araneoidea</taxon>
        <taxon>Nephilidae</taxon>
        <taxon>Nephila</taxon>
    </lineage>
</organism>
<evidence type="ECO:0000313" key="13">
    <source>
        <dbReference type="Proteomes" id="UP000887013"/>
    </source>
</evidence>
<evidence type="ECO:0000259" key="11">
    <source>
        <dbReference type="SMART" id="SM00918"/>
    </source>
</evidence>
<dbReference type="AlphaFoldDB" id="A0A8X6U810"/>
<dbReference type="GO" id="GO:0015276">
    <property type="term" value="F:ligand-gated monoatomic ion channel activity"/>
    <property type="evidence" value="ECO:0007669"/>
    <property type="project" value="InterPro"/>
</dbReference>
<dbReference type="SMART" id="SM00918">
    <property type="entry name" value="Lig_chan-Glu_bd"/>
    <property type="match status" value="1"/>
</dbReference>
<keyword evidence="9" id="KW-1071">Ligand-gated ion channel</keyword>
<keyword evidence="10" id="KW-0407">Ion channel</keyword>
<dbReference type="OrthoDB" id="6515496at2759"/>
<feature type="non-terminal residue" evidence="12">
    <location>
        <position position="1"/>
    </location>
</feature>
<accession>A0A8X6U810</accession>
<evidence type="ECO:0000256" key="9">
    <source>
        <dbReference type="ARBA" id="ARBA00023286"/>
    </source>
</evidence>
<keyword evidence="6" id="KW-0472">Membrane</keyword>
<comment type="subcellular location">
    <subcellularLocation>
        <location evidence="1">Membrane</location>
        <topology evidence="1">Multi-pass membrane protein</topology>
    </subcellularLocation>
</comment>
<evidence type="ECO:0000256" key="6">
    <source>
        <dbReference type="ARBA" id="ARBA00023136"/>
    </source>
</evidence>
<gene>
    <name evidence="12" type="primary">Grik1</name>
    <name evidence="12" type="ORF">NPIL_81161</name>
</gene>
<dbReference type="GO" id="GO:0016020">
    <property type="term" value="C:membrane"/>
    <property type="evidence" value="ECO:0007669"/>
    <property type="project" value="UniProtKB-SubCell"/>
</dbReference>
<keyword evidence="3" id="KW-0812">Transmembrane</keyword>
<dbReference type="Pfam" id="PF10613">
    <property type="entry name" value="Lig_chan-Glu_bd"/>
    <property type="match status" value="1"/>
</dbReference>
<feature type="domain" description="Ionotropic glutamate receptor L-glutamate and glycine-binding" evidence="11">
    <location>
        <begin position="32"/>
        <end position="95"/>
    </location>
</feature>
<keyword evidence="7 12" id="KW-0675">Receptor</keyword>
<dbReference type="Gene3D" id="3.40.190.10">
    <property type="entry name" value="Periplasmic binding protein-like II"/>
    <property type="match status" value="1"/>
</dbReference>
<dbReference type="Proteomes" id="UP000887013">
    <property type="component" value="Unassembled WGS sequence"/>
</dbReference>
<keyword evidence="4" id="KW-1133">Transmembrane helix</keyword>
<evidence type="ECO:0000256" key="10">
    <source>
        <dbReference type="ARBA" id="ARBA00023303"/>
    </source>
</evidence>
<reference evidence="12" key="1">
    <citation type="submission" date="2020-08" db="EMBL/GenBank/DDBJ databases">
        <title>Multicomponent nature underlies the extraordinary mechanical properties of spider dragline silk.</title>
        <authorList>
            <person name="Kono N."/>
            <person name="Nakamura H."/>
            <person name="Mori M."/>
            <person name="Yoshida Y."/>
            <person name="Ohtoshi R."/>
            <person name="Malay A.D."/>
            <person name="Moran D.A.P."/>
            <person name="Tomita M."/>
            <person name="Numata K."/>
            <person name="Arakawa K."/>
        </authorList>
    </citation>
    <scope>NUCLEOTIDE SEQUENCE</scope>
</reference>
<evidence type="ECO:0000256" key="7">
    <source>
        <dbReference type="ARBA" id="ARBA00023170"/>
    </source>
</evidence>
<keyword evidence="2" id="KW-0813">Transport</keyword>